<comment type="subcellular location">
    <subcellularLocation>
        <location evidence="3">Endoplasmic reticulum membrane</location>
        <topology evidence="3">Peripheral membrane protein</topology>
    </subcellularLocation>
    <subcellularLocation>
        <location evidence="2">Microsome membrane</location>
        <topology evidence="2">Peripheral membrane protein</topology>
    </subcellularLocation>
</comment>
<dbReference type="InParanoid" id="A0A7M7M671"/>
<dbReference type="PROSITE" id="PS00086">
    <property type="entry name" value="CYTOCHROME_P450"/>
    <property type="match status" value="1"/>
</dbReference>
<evidence type="ECO:0000313" key="17">
    <source>
        <dbReference type="Proteomes" id="UP000594260"/>
    </source>
</evidence>
<dbReference type="InterPro" id="IPR001128">
    <property type="entry name" value="Cyt_P450"/>
</dbReference>
<keyword evidence="12 15" id="KW-0472">Membrane</keyword>
<evidence type="ECO:0000256" key="1">
    <source>
        <dbReference type="ARBA" id="ARBA00001971"/>
    </source>
</evidence>
<dbReference type="GO" id="GO:0016705">
    <property type="term" value="F:oxidoreductase activity, acting on paired donors, with incorporation or reduction of molecular oxygen"/>
    <property type="evidence" value="ECO:0007669"/>
    <property type="project" value="InterPro"/>
</dbReference>
<keyword evidence="15" id="KW-1133">Transmembrane helix</keyword>
<evidence type="ECO:0000256" key="15">
    <source>
        <dbReference type="SAM" id="Phobius"/>
    </source>
</evidence>
<comment type="similarity">
    <text evidence="4 14">Belongs to the cytochrome P450 family.</text>
</comment>
<organism evidence="16 17">
    <name type="scientific">Varroa destructor</name>
    <name type="common">Honeybee mite</name>
    <dbReference type="NCBI Taxonomy" id="109461"/>
    <lineage>
        <taxon>Eukaryota</taxon>
        <taxon>Metazoa</taxon>
        <taxon>Ecdysozoa</taxon>
        <taxon>Arthropoda</taxon>
        <taxon>Chelicerata</taxon>
        <taxon>Arachnida</taxon>
        <taxon>Acari</taxon>
        <taxon>Parasitiformes</taxon>
        <taxon>Mesostigmata</taxon>
        <taxon>Gamasina</taxon>
        <taxon>Dermanyssoidea</taxon>
        <taxon>Varroidae</taxon>
        <taxon>Varroa</taxon>
    </lineage>
</organism>
<keyword evidence="11 14" id="KW-0503">Monooxygenase</keyword>
<evidence type="ECO:0000256" key="9">
    <source>
        <dbReference type="ARBA" id="ARBA00023002"/>
    </source>
</evidence>
<protein>
    <recommendedName>
        <fullName evidence="18">Cytochrome P450</fullName>
    </recommendedName>
</protein>
<keyword evidence="10 13" id="KW-0408">Iron</keyword>
<evidence type="ECO:0000256" key="5">
    <source>
        <dbReference type="ARBA" id="ARBA00022617"/>
    </source>
</evidence>
<name>A0A7M7M671_VARDE</name>
<keyword evidence="5 13" id="KW-0349">Heme</keyword>
<proteinExistence type="inferred from homology"/>
<evidence type="ECO:0000313" key="16">
    <source>
        <dbReference type="EnsemblMetazoa" id="XP_022652415"/>
    </source>
</evidence>
<dbReference type="GO" id="GO:0005506">
    <property type="term" value="F:iron ion binding"/>
    <property type="evidence" value="ECO:0007669"/>
    <property type="project" value="InterPro"/>
</dbReference>
<keyword evidence="6 13" id="KW-0479">Metal-binding</keyword>
<dbReference type="Pfam" id="PF00067">
    <property type="entry name" value="p450"/>
    <property type="match status" value="1"/>
</dbReference>
<evidence type="ECO:0000256" key="12">
    <source>
        <dbReference type="ARBA" id="ARBA00023136"/>
    </source>
</evidence>
<keyword evidence="9 14" id="KW-0560">Oxidoreductase</keyword>
<dbReference type="Gene3D" id="1.10.630.10">
    <property type="entry name" value="Cytochrome P450"/>
    <property type="match status" value="1"/>
</dbReference>
<feature type="transmembrane region" description="Helical" evidence="15">
    <location>
        <begin position="209"/>
        <end position="233"/>
    </location>
</feature>
<dbReference type="FunFam" id="1.10.630.10:FF:000182">
    <property type="entry name" value="Cytochrome P450 3A4"/>
    <property type="match status" value="1"/>
</dbReference>
<evidence type="ECO:0000256" key="3">
    <source>
        <dbReference type="ARBA" id="ARBA00004406"/>
    </source>
</evidence>
<sequence>MTIYLIAILFVLLCLWVRRRREHFRLFAKRNIPGPKPNFLFGNGLKIYRKGQVACYREWYEKYGEVFGFFNGAIPVLAICNKEIIKLIQTKKFTSFTDRGKVMGPNPRNKTLIELNGQEWKHARSALTPSFTISKLKTVTNGVSEIVDEFQELLEKAAANGQPIDIYRAFQTLTLDTICRTALGVNYGVLKNPDHPVLLRINGLFEMNYSIVLGVLLSFPYLFWLVPWARLFIELLFNKADRFSNPNTALMADCAKVIQSRRQNLNEKPNDLLQLLIDAQYQEAAVDKHTMDDDADKTGKLRSASSHTVKTGFSDNIIVQNAWLVMIAGYGTTSSTLASLSHVLMRNPEVQNKMRVELQQNIKDDINFEALQKLPYMEAVIKETLRMYSPVYRITRLALHDVKLPNGLSIKKGDLLVFPADTVHYREDYFKNPHEFRPERFLNNEVDPAAYQPFGNGPRNCLGMRFAQLEIKLTLAKLLLRYRLQPVPQTPAKLPFQTFGVLQKPAGKILTQVVKL</sequence>
<dbReference type="PRINTS" id="PR00385">
    <property type="entry name" value="P450"/>
</dbReference>
<dbReference type="InterPro" id="IPR050476">
    <property type="entry name" value="Insect_CytP450_Detox"/>
</dbReference>
<dbReference type="InterPro" id="IPR017972">
    <property type="entry name" value="Cyt_P450_CS"/>
</dbReference>
<dbReference type="CDD" id="cd11055">
    <property type="entry name" value="CYP3A-like"/>
    <property type="match status" value="1"/>
</dbReference>
<evidence type="ECO:0000256" key="6">
    <source>
        <dbReference type="ARBA" id="ARBA00022723"/>
    </source>
</evidence>
<dbReference type="GeneID" id="111246682"/>
<dbReference type="PRINTS" id="PR00463">
    <property type="entry name" value="EP450I"/>
</dbReference>
<dbReference type="RefSeq" id="XP_022652415.1">
    <property type="nucleotide sequence ID" value="XM_022796680.1"/>
</dbReference>
<dbReference type="InterPro" id="IPR002401">
    <property type="entry name" value="Cyt_P450_E_grp-I"/>
</dbReference>
<evidence type="ECO:0000256" key="4">
    <source>
        <dbReference type="ARBA" id="ARBA00010617"/>
    </source>
</evidence>
<comment type="cofactor">
    <cofactor evidence="1 13">
        <name>heme</name>
        <dbReference type="ChEBI" id="CHEBI:30413"/>
    </cofactor>
</comment>
<evidence type="ECO:0000256" key="11">
    <source>
        <dbReference type="ARBA" id="ARBA00023033"/>
    </source>
</evidence>
<dbReference type="PANTHER" id="PTHR24292">
    <property type="entry name" value="CYTOCHROME P450"/>
    <property type="match status" value="1"/>
</dbReference>
<keyword evidence="8" id="KW-0492">Microsome</keyword>
<evidence type="ECO:0000256" key="7">
    <source>
        <dbReference type="ARBA" id="ARBA00022824"/>
    </source>
</evidence>
<dbReference type="GO" id="GO:0004497">
    <property type="term" value="F:monooxygenase activity"/>
    <property type="evidence" value="ECO:0007669"/>
    <property type="project" value="UniProtKB-KW"/>
</dbReference>
<dbReference type="EnsemblMetazoa" id="XM_022796680">
    <property type="protein sequence ID" value="XP_022652415"/>
    <property type="gene ID" value="LOC111246682"/>
</dbReference>
<accession>A0A7M7M671</accession>
<dbReference type="OrthoDB" id="8251073at2759"/>
<dbReference type="SUPFAM" id="SSF48264">
    <property type="entry name" value="Cytochrome P450"/>
    <property type="match status" value="1"/>
</dbReference>
<dbReference type="GO" id="GO:0005789">
    <property type="term" value="C:endoplasmic reticulum membrane"/>
    <property type="evidence" value="ECO:0007669"/>
    <property type="project" value="UniProtKB-SubCell"/>
</dbReference>
<evidence type="ECO:0000256" key="8">
    <source>
        <dbReference type="ARBA" id="ARBA00022848"/>
    </source>
</evidence>
<evidence type="ECO:0008006" key="18">
    <source>
        <dbReference type="Google" id="ProtNLM"/>
    </source>
</evidence>
<dbReference type="InterPro" id="IPR036396">
    <property type="entry name" value="Cyt_P450_sf"/>
</dbReference>
<keyword evidence="7" id="KW-0256">Endoplasmic reticulum</keyword>
<dbReference type="KEGG" id="vde:111246682"/>
<reference evidence="16" key="1">
    <citation type="submission" date="2021-01" db="UniProtKB">
        <authorList>
            <consortium name="EnsemblMetazoa"/>
        </authorList>
    </citation>
    <scope>IDENTIFICATION</scope>
</reference>
<dbReference type="AlphaFoldDB" id="A0A7M7M671"/>
<feature type="binding site" description="axial binding residue" evidence="13">
    <location>
        <position position="461"/>
    </location>
    <ligand>
        <name>heme</name>
        <dbReference type="ChEBI" id="CHEBI:30413"/>
    </ligand>
    <ligandPart>
        <name>Fe</name>
        <dbReference type="ChEBI" id="CHEBI:18248"/>
    </ligandPart>
</feature>
<evidence type="ECO:0000256" key="2">
    <source>
        <dbReference type="ARBA" id="ARBA00004174"/>
    </source>
</evidence>
<dbReference type="Proteomes" id="UP000594260">
    <property type="component" value="Unplaced"/>
</dbReference>
<evidence type="ECO:0000256" key="13">
    <source>
        <dbReference type="PIRSR" id="PIRSR602401-1"/>
    </source>
</evidence>
<dbReference type="GO" id="GO:0020037">
    <property type="term" value="F:heme binding"/>
    <property type="evidence" value="ECO:0007669"/>
    <property type="project" value="InterPro"/>
</dbReference>
<evidence type="ECO:0000256" key="10">
    <source>
        <dbReference type="ARBA" id="ARBA00023004"/>
    </source>
</evidence>
<evidence type="ECO:0000256" key="14">
    <source>
        <dbReference type="RuleBase" id="RU000461"/>
    </source>
</evidence>
<dbReference type="OMA" id="YGKFRIP"/>
<keyword evidence="17" id="KW-1185">Reference proteome</keyword>
<dbReference type="PANTHER" id="PTHR24292:SF102">
    <property type="entry name" value="CYTOCHROME P450 FAMILY-RELATED"/>
    <property type="match status" value="1"/>
</dbReference>
<keyword evidence="15" id="KW-0812">Transmembrane</keyword>